<evidence type="ECO:0000256" key="1">
    <source>
        <dbReference type="SAM" id="Phobius"/>
    </source>
</evidence>
<dbReference type="HOGENOM" id="CLU_3284907_0_0_10"/>
<organism evidence="2 3">
    <name type="scientific">Bacteroides fluxus YIT 12057</name>
    <dbReference type="NCBI Taxonomy" id="763034"/>
    <lineage>
        <taxon>Bacteria</taxon>
        <taxon>Pseudomonadati</taxon>
        <taxon>Bacteroidota</taxon>
        <taxon>Bacteroidia</taxon>
        <taxon>Bacteroidales</taxon>
        <taxon>Bacteroidaceae</taxon>
        <taxon>Bacteroides</taxon>
    </lineage>
</organism>
<keyword evidence="1" id="KW-1133">Transmembrane helix</keyword>
<name>F3PX92_9BACE</name>
<dbReference type="Proteomes" id="UP000003416">
    <property type="component" value="Unassembled WGS sequence"/>
</dbReference>
<accession>F3PX92</accession>
<sequence length="40" mass="4805">MYYEKEIYESFYHLYFALLGVCKLLLCTIRLFFEATEEGG</sequence>
<feature type="transmembrane region" description="Helical" evidence="1">
    <location>
        <begin position="12"/>
        <end position="33"/>
    </location>
</feature>
<evidence type="ECO:0000313" key="3">
    <source>
        <dbReference type="Proteomes" id="UP000003416"/>
    </source>
</evidence>
<evidence type="ECO:0000313" key="2">
    <source>
        <dbReference type="EMBL" id="EGF52171.1"/>
    </source>
</evidence>
<keyword evidence="3" id="KW-1185">Reference proteome</keyword>
<dbReference type="AlphaFoldDB" id="F3PX92"/>
<comment type="caution">
    <text evidence="2">The sequence shown here is derived from an EMBL/GenBank/DDBJ whole genome shotgun (WGS) entry which is preliminary data.</text>
</comment>
<dbReference type="EMBL" id="AFBN01000096">
    <property type="protein sequence ID" value="EGF52171.1"/>
    <property type="molecule type" value="Genomic_DNA"/>
</dbReference>
<reference evidence="2 3" key="1">
    <citation type="submission" date="2011-02" db="EMBL/GenBank/DDBJ databases">
        <authorList>
            <person name="Weinstock G."/>
            <person name="Sodergren E."/>
            <person name="Clifton S."/>
            <person name="Fulton L."/>
            <person name="Fulton B."/>
            <person name="Courtney L."/>
            <person name="Fronick C."/>
            <person name="Harrison M."/>
            <person name="Strong C."/>
            <person name="Farmer C."/>
            <person name="Delahaunty K."/>
            <person name="Markovic C."/>
            <person name="Hall O."/>
            <person name="Minx P."/>
            <person name="Tomlinson C."/>
            <person name="Mitreva M."/>
            <person name="Hou S."/>
            <person name="Chen J."/>
            <person name="Wollam A."/>
            <person name="Pepin K.H."/>
            <person name="Johnson M."/>
            <person name="Bhonagiri V."/>
            <person name="Zhang X."/>
            <person name="Suruliraj S."/>
            <person name="Warren W."/>
            <person name="Chinwalla A."/>
            <person name="Mardis E.R."/>
            <person name="Wilson R.K."/>
        </authorList>
    </citation>
    <scope>NUCLEOTIDE SEQUENCE [LARGE SCALE GENOMIC DNA]</scope>
    <source>
        <strain evidence="2 3">YIT 12057</strain>
    </source>
</reference>
<keyword evidence="1" id="KW-0812">Transmembrane</keyword>
<proteinExistence type="predicted"/>
<protein>
    <submittedName>
        <fullName evidence="2">Uncharacterized protein</fullName>
    </submittedName>
</protein>
<gene>
    <name evidence="2" type="ORF">HMPREF9446_03382</name>
</gene>
<keyword evidence="1" id="KW-0472">Membrane</keyword>